<protein>
    <recommendedName>
        <fullName evidence="3">SIR2-like domain-containing protein</fullName>
    </recommendedName>
</protein>
<gene>
    <name evidence="1" type="ORF">SAMN02745216_04241</name>
</gene>
<organism evidence="1 2">
    <name type="scientific">Desulfatibacillum alkenivorans DSM 16219</name>
    <dbReference type="NCBI Taxonomy" id="1121393"/>
    <lineage>
        <taxon>Bacteria</taxon>
        <taxon>Pseudomonadati</taxon>
        <taxon>Thermodesulfobacteriota</taxon>
        <taxon>Desulfobacteria</taxon>
        <taxon>Desulfobacterales</taxon>
        <taxon>Desulfatibacillaceae</taxon>
        <taxon>Desulfatibacillum</taxon>
    </lineage>
</organism>
<name>A0A1M6W1Q5_9BACT</name>
<dbReference type="AlphaFoldDB" id="A0A1M6W1Q5"/>
<dbReference type="Proteomes" id="UP000183994">
    <property type="component" value="Unassembled WGS sequence"/>
</dbReference>
<evidence type="ECO:0008006" key="3">
    <source>
        <dbReference type="Google" id="ProtNLM"/>
    </source>
</evidence>
<proteinExistence type="predicted"/>
<reference evidence="2" key="1">
    <citation type="submission" date="2016-11" db="EMBL/GenBank/DDBJ databases">
        <authorList>
            <person name="Varghese N."/>
            <person name="Submissions S."/>
        </authorList>
    </citation>
    <scope>NUCLEOTIDE SEQUENCE [LARGE SCALE GENOMIC DNA]</scope>
    <source>
        <strain evidence="2">DSM 16219</strain>
    </source>
</reference>
<evidence type="ECO:0000313" key="2">
    <source>
        <dbReference type="Proteomes" id="UP000183994"/>
    </source>
</evidence>
<dbReference type="EMBL" id="FQZU01000036">
    <property type="protein sequence ID" value="SHK87640.1"/>
    <property type="molecule type" value="Genomic_DNA"/>
</dbReference>
<evidence type="ECO:0000313" key="1">
    <source>
        <dbReference type="EMBL" id="SHK87640.1"/>
    </source>
</evidence>
<sequence length="309" mass="35257">MHYGYPSGETLLREIQKILNAPDSFAHKVINELSHYGHIEGDIKRFAKALGETGRSSIDAFLEHRPEFIDIGKHFIASVLIPNEKAEPLSATARNLKMGNWFQYLYNKMNSKFEEFGDNQISFVTLNYDRSLEHFLFSALQADYGKGENDCAEQLDKIPIIHVHGQLGLLPWQDKKAGRAYASGIDIERKREEFQTSARAIKIIHEVENADDIPEFIKAQRLMNEANQIYFLGFGYDPTNCKRLKIPDSSVWKAGTGYGLLHQERREVGKLLGYRPEGSKYGRGDVPVLQLSPMQVDCLEFLREFAELT</sequence>
<keyword evidence="2" id="KW-1185">Reference proteome</keyword>
<accession>A0A1M6W1Q5</accession>